<accession>A0AAP4Q0T8</accession>
<reference evidence="2" key="1">
    <citation type="journal article" date="2023" name="Microorganisms">
        <title>Genomic Characterization of Arcobacter butzleri Strains Isolated from Various Sources in Lithuania.</title>
        <authorList>
            <person name="Uljanovas D."/>
            <person name="Golz G."/>
            <person name="Fleischmann S."/>
            <person name="Kudirkiene E."/>
            <person name="Kasetiene N."/>
            <person name="Grineviciene A."/>
            <person name="Tamuleviciene E."/>
            <person name="Aksomaitiene J."/>
            <person name="Alter T."/>
            <person name="Malakauskas M."/>
        </authorList>
    </citation>
    <scope>NUCLEOTIDE SEQUENCE</scope>
    <source>
        <strain evidence="2">H19</strain>
    </source>
</reference>
<organism evidence="2 3">
    <name type="scientific">Aliarcobacter butzleri</name>
    <dbReference type="NCBI Taxonomy" id="28197"/>
    <lineage>
        <taxon>Bacteria</taxon>
        <taxon>Pseudomonadati</taxon>
        <taxon>Campylobacterota</taxon>
        <taxon>Epsilonproteobacteria</taxon>
        <taxon>Campylobacterales</taxon>
        <taxon>Arcobacteraceae</taxon>
        <taxon>Aliarcobacter</taxon>
    </lineage>
</organism>
<comment type="caution">
    <text evidence="2">The sequence shown here is derived from an EMBL/GenBank/DDBJ whole genome shotgun (WGS) entry which is preliminary data.</text>
</comment>
<feature type="coiled-coil region" evidence="1">
    <location>
        <begin position="226"/>
        <end position="253"/>
    </location>
</feature>
<sequence>MKKNALFYPYINLPEKEEWLIQNLLYWDKLNSIVPTQFNHDKSNLTDTMIELKNKKLVNFIHPMDYLNEIPNFEKNIINKAEKFVERKYFKENSSYNSRIHIEKLGNIKYDLLSLKLIKEDPKLTHPWLYMEDKFANIFMRKLANELCTIEKLDSTPITNINRKKKKLLKINDKFVSFNMPLPKSNISLDKISEFKEKHFKDAYNYRLRIEKAIYNVLGQKKKHQKDCFEHEKKLLNKEKEDLSEKMGEIIQEKVKDKLIIPVITTALVSTIDPLSGLVSGIGYTSQIIKKNSKVSSPLEYITAIERTNFLK</sequence>
<dbReference type="Proteomes" id="UP001171508">
    <property type="component" value="Unassembled WGS sequence"/>
</dbReference>
<keyword evidence="1" id="KW-0175">Coiled coil</keyword>
<protein>
    <submittedName>
        <fullName evidence="2">Uncharacterized protein</fullName>
    </submittedName>
</protein>
<dbReference type="AlphaFoldDB" id="A0AAP4Q0T8"/>
<gene>
    <name evidence="2" type="ORF">PJV92_12075</name>
</gene>
<dbReference type="RefSeq" id="WP_301344377.1">
    <property type="nucleotide sequence ID" value="NZ_JAPZCV010000054.1"/>
</dbReference>
<proteinExistence type="predicted"/>
<dbReference type="EMBL" id="JAQJJM010000054">
    <property type="protein sequence ID" value="MDN5133456.1"/>
    <property type="molecule type" value="Genomic_DNA"/>
</dbReference>
<evidence type="ECO:0000256" key="1">
    <source>
        <dbReference type="SAM" id="Coils"/>
    </source>
</evidence>
<reference evidence="2" key="2">
    <citation type="submission" date="2023-01" db="EMBL/GenBank/DDBJ databases">
        <authorList>
            <person name="Uljanovas D."/>
        </authorList>
    </citation>
    <scope>NUCLEOTIDE SEQUENCE</scope>
    <source>
        <strain evidence="2">H19</strain>
    </source>
</reference>
<evidence type="ECO:0000313" key="3">
    <source>
        <dbReference type="Proteomes" id="UP001171508"/>
    </source>
</evidence>
<name>A0AAP4Q0T8_9BACT</name>
<evidence type="ECO:0000313" key="2">
    <source>
        <dbReference type="EMBL" id="MDN5133456.1"/>
    </source>
</evidence>